<organism evidence="2 3">
    <name type="scientific">Cellulosimicrobium composti</name>
    <dbReference type="NCBI Taxonomy" id="2672572"/>
    <lineage>
        <taxon>Bacteria</taxon>
        <taxon>Bacillati</taxon>
        <taxon>Actinomycetota</taxon>
        <taxon>Actinomycetes</taxon>
        <taxon>Micrococcales</taxon>
        <taxon>Promicromonosporaceae</taxon>
        <taxon>Cellulosimicrobium</taxon>
    </lineage>
</organism>
<keyword evidence="2" id="KW-0808">Transferase</keyword>
<accession>A0A6N7ZFB0</accession>
<dbReference type="PANTHER" id="PTHR43792">
    <property type="entry name" value="GNAT FAMILY, PUTATIVE (AFU_ORTHOLOGUE AFUA_3G00765)-RELATED-RELATED"/>
    <property type="match status" value="1"/>
</dbReference>
<proteinExistence type="predicted"/>
<dbReference type="SUPFAM" id="SSF55729">
    <property type="entry name" value="Acyl-CoA N-acyltransferases (Nat)"/>
    <property type="match status" value="1"/>
</dbReference>
<dbReference type="InterPro" id="IPR051531">
    <property type="entry name" value="N-acetyltransferase"/>
</dbReference>
<dbReference type="Pfam" id="PF13302">
    <property type="entry name" value="Acetyltransf_3"/>
    <property type="match status" value="1"/>
</dbReference>
<dbReference type="PROSITE" id="PS51186">
    <property type="entry name" value="GNAT"/>
    <property type="match status" value="1"/>
</dbReference>
<protein>
    <submittedName>
        <fullName evidence="2">GNAT family N-acetyltransferase</fullName>
    </submittedName>
</protein>
<dbReference type="InterPro" id="IPR016181">
    <property type="entry name" value="Acyl_CoA_acyltransferase"/>
</dbReference>
<name>A0A6N7ZFB0_9MICO</name>
<comment type="caution">
    <text evidence="2">The sequence shown here is derived from an EMBL/GenBank/DDBJ whole genome shotgun (WGS) entry which is preliminary data.</text>
</comment>
<dbReference type="InterPro" id="IPR000182">
    <property type="entry name" value="GNAT_dom"/>
</dbReference>
<evidence type="ECO:0000313" key="2">
    <source>
        <dbReference type="EMBL" id="MTG87930.1"/>
    </source>
</evidence>
<dbReference type="EMBL" id="WMKA01000004">
    <property type="protein sequence ID" value="MTG87930.1"/>
    <property type="molecule type" value="Genomic_DNA"/>
</dbReference>
<dbReference type="Gene3D" id="3.40.630.30">
    <property type="match status" value="1"/>
</dbReference>
<gene>
    <name evidence="2" type="ORF">GJV82_03010</name>
</gene>
<dbReference type="AlphaFoldDB" id="A0A6N7ZFB0"/>
<dbReference type="GO" id="GO:0016747">
    <property type="term" value="F:acyltransferase activity, transferring groups other than amino-acyl groups"/>
    <property type="evidence" value="ECO:0007669"/>
    <property type="project" value="InterPro"/>
</dbReference>
<dbReference type="RefSeq" id="WP_318657218.1">
    <property type="nucleotide sequence ID" value="NZ_WMKA01000004.1"/>
</dbReference>
<evidence type="ECO:0000313" key="3">
    <source>
        <dbReference type="Proteomes" id="UP000440668"/>
    </source>
</evidence>
<reference evidence="2 3" key="1">
    <citation type="submission" date="2019-11" db="EMBL/GenBank/DDBJ databases">
        <title>Cellulosimicrobium composti sp. nov. isolated from a compost.</title>
        <authorList>
            <person name="Yang Y."/>
        </authorList>
    </citation>
    <scope>NUCLEOTIDE SEQUENCE [LARGE SCALE GENOMIC DNA]</scope>
    <source>
        <strain evidence="2 3">BIT-GX5</strain>
    </source>
</reference>
<evidence type="ECO:0000259" key="1">
    <source>
        <dbReference type="PROSITE" id="PS51186"/>
    </source>
</evidence>
<sequence>MQTFTTARLTLRPWRTEDADAALDIYSRWDVMRFVGVTPRVLEHRDEAAERVKRWNAVDDGTHGVWAVVPRTDAAQGAHPGEGVPVGSILLKPIPASGTGEPPQPSGDTEIGWHFHPDVWGRGYATEAAAAVLAHAFERGLERVVAVTHADNAASQAVCRRIGMTYRGTTQAYYDTTCELFEVTAPTP</sequence>
<dbReference type="Proteomes" id="UP000440668">
    <property type="component" value="Unassembled WGS sequence"/>
</dbReference>
<dbReference type="PANTHER" id="PTHR43792:SF1">
    <property type="entry name" value="N-ACETYLTRANSFERASE DOMAIN-CONTAINING PROTEIN"/>
    <property type="match status" value="1"/>
</dbReference>
<feature type="domain" description="N-acetyltransferase" evidence="1">
    <location>
        <begin position="9"/>
        <end position="186"/>
    </location>
</feature>